<feature type="transmembrane region" description="Helical" evidence="1">
    <location>
        <begin position="12"/>
        <end position="30"/>
    </location>
</feature>
<dbReference type="Proteomes" id="UP000276733">
    <property type="component" value="Unassembled WGS sequence"/>
</dbReference>
<reference evidence="2 3" key="1">
    <citation type="submission" date="2018-11" db="EMBL/GenBank/DDBJ databases">
        <authorList>
            <consortium name="Pathogen Informatics"/>
        </authorList>
    </citation>
    <scope>NUCLEOTIDE SEQUENCE [LARGE SCALE GENOMIC DNA]</scope>
    <source>
        <strain evidence="2 3">NCTC11458</strain>
    </source>
</reference>
<name>A0A7Z8YCH0_CAPOC</name>
<sequence>MYFFILNKAKILNNYTLTFVLSQIIYANFIDLVGDILVIT</sequence>
<comment type="caution">
    <text evidence="2">The sequence shown here is derived from an EMBL/GenBank/DDBJ whole genome shotgun (WGS) entry which is preliminary data.</text>
</comment>
<keyword evidence="1" id="KW-0472">Membrane</keyword>
<dbReference type="EMBL" id="UYIQ01000001">
    <property type="protein sequence ID" value="VDG80905.1"/>
    <property type="molecule type" value="Genomic_DNA"/>
</dbReference>
<accession>A0A7Z8YCH0</accession>
<organism evidence="2 3">
    <name type="scientific">Capnocytophaga ochracea</name>
    <dbReference type="NCBI Taxonomy" id="1018"/>
    <lineage>
        <taxon>Bacteria</taxon>
        <taxon>Pseudomonadati</taxon>
        <taxon>Bacteroidota</taxon>
        <taxon>Flavobacteriia</taxon>
        <taxon>Flavobacteriales</taxon>
        <taxon>Flavobacteriaceae</taxon>
        <taxon>Capnocytophaga</taxon>
    </lineage>
</organism>
<evidence type="ECO:0000313" key="2">
    <source>
        <dbReference type="EMBL" id="VDG80905.1"/>
    </source>
</evidence>
<protein>
    <submittedName>
        <fullName evidence="2">Uncharacterized protein</fullName>
    </submittedName>
</protein>
<keyword evidence="1" id="KW-0812">Transmembrane</keyword>
<gene>
    <name evidence="2" type="ORF">NCTC11458_00185</name>
</gene>
<evidence type="ECO:0000256" key="1">
    <source>
        <dbReference type="SAM" id="Phobius"/>
    </source>
</evidence>
<keyword evidence="1" id="KW-1133">Transmembrane helix</keyword>
<dbReference type="AlphaFoldDB" id="A0A7Z8YCH0"/>
<evidence type="ECO:0000313" key="3">
    <source>
        <dbReference type="Proteomes" id="UP000276733"/>
    </source>
</evidence>
<proteinExistence type="predicted"/>